<dbReference type="GO" id="GO:0019290">
    <property type="term" value="P:siderophore biosynthetic process"/>
    <property type="evidence" value="ECO:0007669"/>
    <property type="project" value="InterPro"/>
</dbReference>
<dbReference type="EMBL" id="ACFW01000049">
    <property type="protein sequence ID" value="EER23631.1"/>
    <property type="molecule type" value="Genomic_DNA"/>
</dbReference>
<dbReference type="Pfam" id="PF13523">
    <property type="entry name" value="Acetyltransf_8"/>
    <property type="match status" value="1"/>
</dbReference>
<comment type="caution">
    <text evidence="3">The sequence shown here is derived from an EMBL/GenBank/DDBJ whole genome shotgun (WGS) entry which is preliminary data.</text>
</comment>
<dbReference type="PANTHER" id="PTHR31438:SF7">
    <property type="entry name" value="ACYLTRANSFERASE MBTK_IUCB-LIKE CONSERVED DOMAIN-CONTAINING PROTEIN"/>
    <property type="match status" value="1"/>
</dbReference>
<organism evidence="3 4">
    <name type="scientific">Coccidioides posadasii (strain C735)</name>
    <name type="common">Valley fever fungus</name>
    <dbReference type="NCBI Taxonomy" id="222929"/>
    <lineage>
        <taxon>Eukaryota</taxon>
        <taxon>Fungi</taxon>
        <taxon>Dikarya</taxon>
        <taxon>Ascomycota</taxon>
        <taxon>Pezizomycotina</taxon>
        <taxon>Eurotiomycetes</taxon>
        <taxon>Eurotiomycetidae</taxon>
        <taxon>Onygenales</taxon>
        <taxon>Onygenaceae</taxon>
        <taxon>Coccidioides</taxon>
    </lineage>
</organism>
<dbReference type="InterPro" id="IPR016181">
    <property type="entry name" value="Acyl_CoA_acyltransferase"/>
</dbReference>
<evidence type="ECO:0000259" key="2">
    <source>
        <dbReference type="SMART" id="SM01006"/>
    </source>
</evidence>
<dbReference type="InterPro" id="IPR019432">
    <property type="entry name" value="Acyltransferase_MbtK/IucB-like"/>
</dbReference>
<gene>
    <name evidence="3" type="ORF">CPC735_050010</name>
</gene>
<dbReference type="GO" id="GO:0016410">
    <property type="term" value="F:N-acyltransferase activity"/>
    <property type="evidence" value="ECO:0007669"/>
    <property type="project" value="TreeGrafter"/>
</dbReference>
<sequence>MTFTSKAAELPLVRLPEPYRTKYEIWQSPSRSNGRIFQLRLSSEQDSSTSQPPEPLHNDTLLFSELISSPQSRLPAASDNTDWARACRCLVSFITWDGEIAPTVGQIWIIVYAILSVWPAEEYFRLSLSGAQNDQLREEISATGLGRRFPERAGSEKVEDVIISRAAFWQGAASPFGNRPAWVAQRQGTDSSRFQATDYPAFPLQYTITTEFSNRPVHVQHPVRPAKPARGATIYSRYIPHLDEFFSMVHLDYQDETHLALFHKWQNDPRVAVNWNETGTLEEHREYLRKIDLDPHQMAVLAKFDDNYFAYFEIYWAKTLDHFPNITDNRGSQEDHMGTYYPALDWDRGRHSLVGDAKFRGPHRAMAWWTSLIHYIFLDEPRTTCVVGEPKATNEPVLGYDAAHGFHIYKWGDLPHKRSAMVRCERIRFFEIVNFGSVTSSGTAKSTKPKL</sequence>
<accession>C5PGH8</accession>
<dbReference type="AlphaFoldDB" id="C5PGH8"/>
<dbReference type="Proteomes" id="UP000009084">
    <property type="component" value="Unassembled WGS sequence"/>
</dbReference>
<dbReference type="PANTHER" id="PTHR31438">
    <property type="entry name" value="LYSINE N-ACYLTRANSFERASE C17G9.06C-RELATED"/>
    <property type="match status" value="1"/>
</dbReference>
<evidence type="ECO:0000313" key="4">
    <source>
        <dbReference type="Proteomes" id="UP000009084"/>
    </source>
</evidence>
<proteinExistence type="inferred from homology"/>
<evidence type="ECO:0000256" key="1">
    <source>
        <dbReference type="ARBA" id="ARBA00009893"/>
    </source>
</evidence>
<comment type="similarity">
    <text evidence="1">Belongs to the lysine N-acyltransferase MbtK family.</text>
</comment>
<dbReference type="HOGENOM" id="CLU_039848_1_0_1"/>
<reference evidence="3 4" key="1">
    <citation type="journal article" date="2009" name="Genome Res.">
        <title>Comparative genomic analyses of the human fungal pathogens Coccidioides and their relatives.</title>
        <authorList>
            <person name="Sharpton T.J."/>
            <person name="Stajich J.E."/>
            <person name="Rounsley S.D."/>
            <person name="Gardner M.J."/>
            <person name="Wortman J.R."/>
            <person name="Jordar V.S."/>
            <person name="Maiti R."/>
            <person name="Kodira C.D."/>
            <person name="Neafsey D.E."/>
            <person name="Zeng Q."/>
            <person name="Hung C.-Y."/>
            <person name="McMahan C."/>
            <person name="Muszewska A."/>
            <person name="Grynberg M."/>
            <person name="Mandel M.A."/>
            <person name="Kellner E.M."/>
            <person name="Barker B.M."/>
            <person name="Galgiani J.N."/>
            <person name="Orbach M.J."/>
            <person name="Kirkland T.N."/>
            <person name="Cole G.T."/>
            <person name="Henn M.R."/>
            <person name="Birren B.W."/>
            <person name="Taylor J.W."/>
        </authorList>
    </citation>
    <scope>NUCLEOTIDE SEQUENCE [LARGE SCALE GENOMIC DNA]</scope>
    <source>
        <strain evidence="4">C735</strain>
    </source>
</reference>
<dbReference type="SMART" id="SM01006">
    <property type="entry name" value="AlcB"/>
    <property type="match status" value="1"/>
</dbReference>
<protein>
    <submittedName>
        <fullName evidence="3">Acetylase, putative</fullName>
    </submittedName>
</protein>
<name>C5PGH8_COCP7</name>
<dbReference type="VEuPathDB" id="FungiDB:CPC735_050010"/>
<dbReference type="Gene3D" id="3.40.630.30">
    <property type="match status" value="1"/>
</dbReference>
<dbReference type="OrthoDB" id="4250781at2759"/>
<dbReference type="SUPFAM" id="SSF55729">
    <property type="entry name" value="Acyl-CoA N-acyltransferases (Nat)"/>
    <property type="match status" value="1"/>
</dbReference>
<feature type="domain" description="Acyltransferase MbtK/IucB-like conserved" evidence="2">
    <location>
        <begin position="249"/>
        <end position="298"/>
    </location>
</feature>
<evidence type="ECO:0000313" key="3">
    <source>
        <dbReference type="EMBL" id="EER23631.1"/>
    </source>
</evidence>